<evidence type="ECO:0000259" key="7">
    <source>
        <dbReference type="SMART" id="SM00833"/>
    </source>
</evidence>
<gene>
    <name evidence="8" type="ORF">SO694_00082164</name>
</gene>
<feature type="region of interest" description="Disordered" evidence="6">
    <location>
        <begin position="1"/>
        <end position="31"/>
    </location>
</feature>
<evidence type="ECO:0000256" key="4">
    <source>
        <dbReference type="ARBA" id="ARBA00034320"/>
    </source>
</evidence>
<comment type="similarity">
    <text evidence="4">Belongs to the SIMIBI class G3E GTPase family. ZNG1 subfamily.</text>
</comment>
<evidence type="ECO:0000256" key="6">
    <source>
        <dbReference type="SAM" id="MobiDB-lite"/>
    </source>
</evidence>
<dbReference type="Gene3D" id="3.30.1220.10">
    <property type="entry name" value="CobW-like, C-terminal domain"/>
    <property type="match status" value="1"/>
</dbReference>
<dbReference type="SMART" id="SM00833">
    <property type="entry name" value="CobW_C"/>
    <property type="match status" value="1"/>
</dbReference>
<dbReference type="InterPro" id="IPR011629">
    <property type="entry name" value="CobW-like_C"/>
</dbReference>
<evidence type="ECO:0000256" key="3">
    <source>
        <dbReference type="ARBA" id="ARBA00023186"/>
    </source>
</evidence>
<name>A0ABR1FJ63_AURAN</name>
<dbReference type="InterPro" id="IPR027417">
    <property type="entry name" value="P-loop_NTPase"/>
</dbReference>
<dbReference type="CDD" id="cd03112">
    <property type="entry name" value="CobW-like"/>
    <property type="match status" value="1"/>
</dbReference>
<sequence>MSAMKPESRIPARCPRPRPAPQDRAGSPPPRAAQVTVLTGFLGSGKTTLLNHLLLGDHGMKFAIIENEFGEVGIDEKIINPQIKEKIDEEIIEVMNGCICCTVRGDLVETLKKLAKKVAKFDGIIIETTGLADPAPVAQTFFVDEDISKLYSLDCICAVTDAKHLVMRLDDEKPEGVENEAVEHCVEQLAFADKILLNKIDLVPEEAELAKIEARIKTINPQAPILRCTQSNVSWKEIIGVQAFNLDRVLDFEPEFLTDLDAEHQHDETVSSVSVKFEGELMVRGLSRWIDKLIQEKGADLFRYKGVMAVKGSEAKFIFQGVGMLFTGGFSDFTWAADEKRECRFVFIGRNLDKKALVEEVMAYKVTNELRFKIGDKVFANTGDAWQPGKIIRLWDDGNPYRIELEDADKTNVWGPMDDDDLVRARE</sequence>
<dbReference type="PANTHER" id="PTHR13748:SF62">
    <property type="entry name" value="COBW DOMAIN-CONTAINING PROTEIN"/>
    <property type="match status" value="1"/>
</dbReference>
<keyword evidence="1" id="KW-0547">Nucleotide-binding</keyword>
<dbReference type="PANTHER" id="PTHR13748">
    <property type="entry name" value="COBW-RELATED"/>
    <property type="match status" value="1"/>
</dbReference>
<evidence type="ECO:0000313" key="9">
    <source>
        <dbReference type="Proteomes" id="UP001363151"/>
    </source>
</evidence>
<dbReference type="InterPro" id="IPR003495">
    <property type="entry name" value="CobW/HypB/UreG_nucleotide-bd"/>
</dbReference>
<feature type="domain" description="CobW C-terminal" evidence="7">
    <location>
        <begin position="270"/>
        <end position="365"/>
    </location>
</feature>
<evidence type="ECO:0000256" key="2">
    <source>
        <dbReference type="ARBA" id="ARBA00022801"/>
    </source>
</evidence>
<dbReference type="InterPro" id="IPR036627">
    <property type="entry name" value="CobW-likC_sf"/>
</dbReference>
<comment type="caution">
    <text evidence="8">The sequence shown here is derived from an EMBL/GenBank/DDBJ whole genome shotgun (WGS) entry which is preliminary data.</text>
</comment>
<proteinExistence type="inferred from homology"/>
<keyword evidence="9" id="KW-1185">Reference proteome</keyword>
<feature type="compositionally biased region" description="Basic and acidic residues" evidence="6">
    <location>
        <begin position="1"/>
        <end position="10"/>
    </location>
</feature>
<dbReference type="EMBL" id="JBBJCI010000373">
    <property type="protein sequence ID" value="KAK7231838.1"/>
    <property type="molecule type" value="Genomic_DNA"/>
</dbReference>
<dbReference type="Pfam" id="PF02492">
    <property type="entry name" value="cobW"/>
    <property type="match status" value="1"/>
</dbReference>
<keyword evidence="3" id="KW-0143">Chaperone</keyword>
<dbReference type="Gene3D" id="3.40.50.300">
    <property type="entry name" value="P-loop containing nucleotide triphosphate hydrolases"/>
    <property type="match status" value="1"/>
</dbReference>
<evidence type="ECO:0000256" key="5">
    <source>
        <dbReference type="ARBA" id="ARBA00049117"/>
    </source>
</evidence>
<dbReference type="InterPro" id="IPR051316">
    <property type="entry name" value="Zinc-reg_GTPase_activator"/>
</dbReference>
<organism evidence="8 9">
    <name type="scientific">Aureococcus anophagefferens</name>
    <name type="common">Harmful bloom alga</name>
    <dbReference type="NCBI Taxonomy" id="44056"/>
    <lineage>
        <taxon>Eukaryota</taxon>
        <taxon>Sar</taxon>
        <taxon>Stramenopiles</taxon>
        <taxon>Ochrophyta</taxon>
        <taxon>Pelagophyceae</taxon>
        <taxon>Pelagomonadales</taxon>
        <taxon>Pelagomonadaceae</taxon>
        <taxon>Aureococcus</taxon>
    </lineage>
</organism>
<dbReference type="Pfam" id="PF07683">
    <property type="entry name" value="CobW_C"/>
    <property type="match status" value="1"/>
</dbReference>
<dbReference type="SUPFAM" id="SSF52540">
    <property type="entry name" value="P-loop containing nucleoside triphosphate hydrolases"/>
    <property type="match status" value="1"/>
</dbReference>
<keyword evidence="2" id="KW-0378">Hydrolase</keyword>
<protein>
    <submittedName>
        <fullName evidence="8">Cobalamin synthase</fullName>
    </submittedName>
</protein>
<evidence type="ECO:0000256" key="1">
    <source>
        <dbReference type="ARBA" id="ARBA00022741"/>
    </source>
</evidence>
<comment type="catalytic activity">
    <reaction evidence="5">
        <text>GTP + H2O = GDP + phosphate + H(+)</text>
        <dbReference type="Rhea" id="RHEA:19669"/>
        <dbReference type="ChEBI" id="CHEBI:15377"/>
        <dbReference type="ChEBI" id="CHEBI:15378"/>
        <dbReference type="ChEBI" id="CHEBI:37565"/>
        <dbReference type="ChEBI" id="CHEBI:43474"/>
        <dbReference type="ChEBI" id="CHEBI:58189"/>
    </reaction>
    <physiologicalReaction direction="left-to-right" evidence="5">
        <dbReference type="Rhea" id="RHEA:19670"/>
    </physiologicalReaction>
</comment>
<dbReference type="SUPFAM" id="SSF90002">
    <property type="entry name" value="Hypothetical protein YjiA, C-terminal domain"/>
    <property type="match status" value="1"/>
</dbReference>
<dbReference type="Proteomes" id="UP001363151">
    <property type="component" value="Unassembled WGS sequence"/>
</dbReference>
<accession>A0ABR1FJ63</accession>
<evidence type="ECO:0000313" key="8">
    <source>
        <dbReference type="EMBL" id="KAK7231838.1"/>
    </source>
</evidence>
<reference evidence="8 9" key="1">
    <citation type="submission" date="2024-03" db="EMBL/GenBank/DDBJ databases">
        <title>Aureococcus anophagefferens CCMP1851 and Kratosvirus quantuckense: Draft genome of a second virus-susceptible host strain in the model system.</title>
        <authorList>
            <person name="Chase E."/>
            <person name="Truchon A.R."/>
            <person name="Schepens W."/>
            <person name="Wilhelm S.W."/>
        </authorList>
    </citation>
    <scope>NUCLEOTIDE SEQUENCE [LARGE SCALE GENOMIC DNA]</scope>
    <source>
        <strain evidence="8 9">CCMP1851</strain>
    </source>
</reference>